<protein>
    <submittedName>
        <fullName evidence="1">Uncharacterized protein</fullName>
    </submittedName>
</protein>
<dbReference type="EMBL" id="JAYKBV010000018">
    <property type="protein sequence ID" value="MEB3041315.1"/>
    <property type="molecule type" value="Genomic_DNA"/>
</dbReference>
<evidence type="ECO:0000313" key="2">
    <source>
        <dbReference type="Proteomes" id="UP001324270"/>
    </source>
</evidence>
<sequence length="82" mass="9213">MMKEKTQIAYIYCSKEGTPLKLAGKVDDGNPATLYKLVNSCFRSEGIEGGNIRNSYDLANKLVIEKEANSLGLNFKLEFKYE</sequence>
<organism evidence="1 2">
    <name type="scientific">Capnocytophaga gingivalis</name>
    <dbReference type="NCBI Taxonomy" id="1017"/>
    <lineage>
        <taxon>Bacteria</taxon>
        <taxon>Pseudomonadati</taxon>
        <taxon>Bacteroidota</taxon>
        <taxon>Flavobacteriia</taxon>
        <taxon>Flavobacteriales</taxon>
        <taxon>Flavobacteriaceae</taxon>
        <taxon>Capnocytophaga</taxon>
    </lineage>
</organism>
<reference evidence="1 2" key="1">
    <citation type="submission" date="2023-12" db="EMBL/GenBank/DDBJ databases">
        <title>Genomic sequences of Capnocytophaga and Parvimonas strains.</title>
        <authorList>
            <person name="Watt R.M."/>
            <person name="Wang M."/>
            <person name="Yang T."/>
            <person name="Tong W.M."/>
        </authorList>
    </citation>
    <scope>NUCLEOTIDE SEQUENCE [LARGE SCALE GENOMIC DNA]</scope>
    <source>
        <strain evidence="1 2">CCUG 13156</strain>
    </source>
</reference>
<name>A0ABU5YBI4_9FLAO</name>
<evidence type="ECO:0000313" key="1">
    <source>
        <dbReference type="EMBL" id="MEB3041315.1"/>
    </source>
</evidence>
<dbReference type="Proteomes" id="UP001324270">
    <property type="component" value="Unassembled WGS sequence"/>
</dbReference>
<gene>
    <name evidence="1" type="ORF">VJJ49_11535</name>
</gene>
<comment type="caution">
    <text evidence="1">The sequence shown here is derived from an EMBL/GenBank/DDBJ whole genome shotgun (WGS) entry which is preliminary data.</text>
</comment>
<proteinExistence type="predicted"/>
<keyword evidence="2" id="KW-1185">Reference proteome</keyword>
<accession>A0ABU5YBI4</accession>